<dbReference type="PANTHER" id="PTHR13980">
    <property type="entry name" value="CDC68 RELATED"/>
    <property type="match status" value="1"/>
</dbReference>
<dbReference type="GO" id="GO:0006368">
    <property type="term" value="P:transcription elongation by RNA polymerase II"/>
    <property type="evidence" value="ECO:0007669"/>
    <property type="project" value="TreeGrafter"/>
</dbReference>
<proteinExistence type="inferred from homology"/>
<keyword evidence="1" id="KW-0539">Nucleus</keyword>
<protein>
    <recommendedName>
        <fullName evidence="1">FACT complex subunit</fullName>
    </recommendedName>
</protein>
<name>A0AAN9KFS0_CANGL</name>
<keyword evidence="1" id="KW-0804">Transcription</keyword>
<feature type="region of interest" description="Disordered" evidence="2">
    <location>
        <begin position="115"/>
        <end position="144"/>
    </location>
</feature>
<dbReference type="EMBL" id="JAYMYQ010000008">
    <property type="protein sequence ID" value="KAK7315433.1"/>
    <property type="molecule type" value="Genomic_DNA"/>
</dbReference>
<feature type="domain" description="FACT complex subunit SPT16 middle" evidence="3">
    <location>
        <begin position="170"/>
        <end position="195"/>
    </location>
</feature>
<comment type="similarity">
    <text evidence="1">Belongs to the peptidase M24 family. SPT16 subfamily.</text>
</comment>
<dbReference type="Pfam" id="PF08644">
    <property type="entry name" value="SPT16"/>
    <property type="match status" value="1"/>
</dbReference>
<keyword evidence="1" id="KW-0227">DNA damage</keyword>
<gene>
    <name evidence="4" type="ORF">VNO77_33980</name>
</gene>
<dbReference type="InterPro" id="IPR013953">
    <property type="entry name" value="FACT_SPT16_M"/>
</dbReference>
<dbReference type="GO" id="GO:0006281">
    <property type="term" value="P:DNA repair"/>
    <property type="evidence" value="ECO:0007669"/>
    <property type="project" value="UniProtKB-UniRule"/>
</dbReference>
<dbReference type="Proteomes" id="UP001367508">
    <property type="component" value="Unassembled WGS sequence"/>
</dbReference>
<comment type="subcellular location">
    <subcellularLocation>
        <location evidence="1">Nucleus</location>
    </subcellularLocation>
    <subcellularLocation>
        <location evidence="1">Chromosome</location>
    </subcellularLocation>
</comment>
<evidence type="ECO:0000313" key="4">
    <source>
        <dbReference type="EMBL" id="KAK7315433.1"/>
    </source>
</evidence>
<accession>A0AAN9KFS0</accession>
<evidence type="ECO:0000256" key="1">
    <source>
        <dbReference type="RuleBase" id="RU367052"/>
    </source>
</evidence>
<dbReference type="InterPro" id="IPR040258">
    <property type="entry name" value="Spt16"/>
</dbReference>
<dbReference type="Gene3D" id="3.90.230.10">
    <property type="entry name" value="Creatinase/methionine aminopeptidase superfamily"/>
    <property type="match status" value="1"/>
</dbReference>
<comment type="function">
    <text evidence="1">Component of the FACT complex, a general chromatin factor that acts to reorganize nucleosomes. The FACT complex is involved in multiple processes that require DNA as a template such as mRNA elongation, DNA replication and DNA repair. During transcription elongation the FACT complex acts as a histone chaperone that both destabilizes and restores nucleosomal structure. It facilitates the passage of RNA polymerase II and transcription by promoting the dissociation of one histone H2A-H2B dimer from the nucleosome, then subsequently promotes the reestablishment of the nucleosome following the passage of RNA polymerase II.</text>
</comment>
<evidence type="ECO:0000259" key="3">
    <source>
        <dbReference type="Pfam" id="PF08644"/>
    </source>
</evidence>
<reference evidence="4 5" key="1">
    <citation type="submission" date="2024-01" db="EMBL/GenBank/DDBJ databases">
        <title>The genomes of 5 underutilized Papilionoideae crops provide insights into root nodulation and disease resistanc.</title>
        <authorList>
            <person name="Jiang F."/>
        </authorList>
    </citation>
    <scope>NUCLEOTIDE SEQUENCE [LARGE SCALE GENOMIC DNA]</scope>
    <source>
        <strain evidence="4">LVBAO_FW01</strain>
        <tissue evidence="4">Leaves</tissue>
    </source>
</reference>
<sequence length="195" mass="21804">MKNFVVSELKNVIDEEKKIMHSTLMEETKKVILEPSKENLKLKAENVDICYPPIFQSGEEFDLILVELVRDAPNIDFVLTKFAGAGIGVGVSSRTETEVASSMSSKALKEVAYSFNEDEDEERPSTKSDANGVEPFMKREGENRSNGRASIELVAYKSINDLSPPKEMMIQIDQKNEAVLLPINGRRVPFHVAII</sequence>
<dbReference type="GO" id="GO:0035101">
    <property type="term" value="C:FACT complex"/>
    <property type="evidence" value="ECO:0007669"/>
    <property type="project" value="UniProtKB-UniRule"/>
</dbReference>
<keyword evidence="5" id="KW-1185">Reference proteome</keyword>
<dbReference type="PANTHER" id="PTHR13980:SF18">
    <property type="entry name" value="FACT COMPLEX SUBUNIT SPT16"/>
    <property type="match status" value="1"/>
</dbReference>
<keyword evidence="1" id="KW-0158">Chromosome</keyword>
<dbReference type="InterPro" id="IPR036005">
    <property type="entry name" value="Creatinase/aminopeptidase-like"/>
</dbReference>
<dbReference type="Gene3D" id="2.30.29.210">
    <property type="entry name" value="FACT complex subunit Spt16p/Cdc68p"/>
    <property type="match status" value="1"/>
</dbReference>
<dbReference type="GO" id="GO:0006260">
    <property type="term" value="P:DNA replication"/>
    <property type="evidence" value="ECO:0007669"/>
    <property type="project" value="UniProtKB-KW"/>
</dbReference>
<keyword evidence="1" id="KW-0234">DNA repair</keyword>
<keyword evidence="1" id="KW-0235">DNA replication</keyword>
<evidence type="ECO:0000313" key="5">
    <source>
        <dbReference type="Proteomes" id="UP001367508"/>
    </source>
</evidence>
<dbReference type="GO" id="GO:0031491">
    <property type="term" value="F:nucleosome binding"/>
    <property type="evidence" value="ECO:0007669"/>
    <property type="project" value="TreeGrafter"/>
</dbReference>
<keyword evidence="1" id="KW-0805">Transcription regulation</keyword>
<comment type="subunit">
    <text evidence="1">Component of the FACT complex.</text>
</comment>
<evidence type="ECO:0000256" key="2">
    <source>
        <dbReference type="SAM" id="MobiDB-lite"/>
    </source>
</evidence>
<organism evidence="4 5">
    <name type="scientific">Canavalia gladiata</name>
    <name type="common">Sword bean</name>
    <name type="synonym">Dolichos gladiatus</name>
    <dbReference type="NCBI Taxonomy" id="3824"/>
    <lineage>
        <taxon>Eukaryota</taxon>
        <taxon>Viridiplantae</taxon>
        <taxon>Streptophyta</taxon>
        <taxon>Embryophyta</taxon>
        <taxon>Tracheophyta</taxon>
        <taxon>Spermatophyta</taxon>
        <taxon>Magnoliopsida</taxon>
        <taxon>eudicotyledons</taxon>
        <taxon>Gunneridae</taxon>
        <taxon>Pentapetalae</taxon>
        <taxon>rosids</taxon>
        <taxon>fabids</taxon>
        <taxon>Fabales</taxon>
        <taxon>Fabaceae</taxon>
        <taxon>Papilionoideae</taxon>
        <taxon>50 kb inversion clade</taxon>
        <taxon>NPAAA clade</taxon>
        <taxon>indigoferoid/millettioid clade</taxon>
        <taxon>Phaseoleae</taxon>
        <taxon>Canavalia</taxon>
    </lineage>
</organism>
<comment type="caution">
    <text evidence="4">The sequence shown here is derived from an EMBL/GenBank/DDBJ whole genome shotgun (WGS) entry which is preliminary data.</text>
</comment>
<dbReference type="AlphaFoldDB" id="A0AAN9KFS0"/>